<comment type="similarity">
    <text evidence="2">Belongs to the cytochrome ubiquinol oxidase subunit 2 family.</text>
</comment>
<keyword evidence="3" id="KW-0813">Transport</keyword>
<organism evidence="13 14">
    <name type="scientific">Desulfobacula phenolica</name>
    <dbReference type="NCBI Taxonomy" id="90732"/>
    <lineage>
        <taxon>Bacteria</taxon>
        <taxon>Pseudomonadati</taxon>
        <taxon>Thermodesulfobacteriota</taxon>
        <taxon>Desulfobacteria</taxon>
        <taxon>Desulfobacterales</taxon>
        <taxon>Desulfobacteraceae</taxon>
        <taxon>Desulfobacula</taxon>
    </lineage>
</organism>
<gene>
    <name evidence="13" type="ORF">SAMN04487931_105211</name>
</gene>
<evidence type="ECO:0000256" key="2">
    <source>
        <dbReference type="ARBA" id="ARBA00007543"/>
    </source>
</evidence>
<dbReference type="GO" id="GO:0019646">
    <property type="term" value="P:aerobic electron transport chain"/>
    <property type="evidence" value="ECO:0007669"/>
    <property type="project" value="TreeGrafter"/>
</dbReference>
<dbReference type="Proteomes" id="UP000199608">
    <property type="component" value="Unassembled WGS sequence"/>
</dbReference>
<keyword evidence="14" id="KW-1185">Reference proteome</keyword>
<feature type="transmembrane region" description="Helical" evidence="12">
    <location>
        <begin position="229"/>
        <end position="248"/>
    </location>
</feature>
<protein>
    <submittedName>
        <fullName evidence="13">Cytochrome d ubiquinol oxidase subunit II</fullName>
    </submittedName>
</protein>
<evidence type="ECO:0000256" key="7">
    <source>
        <dbReference type="ARBA" id="ARBA00022723"/>
    </source>
</evidence>
<dbReference type="PANTHER" id="PTHR43141:SF5">
    <property type="entry name" value="CYTOCHROME BD-I UBIQUINOL OXIDASE SUBUNIT 2"/>
    <property type="match status" value="1"/>
</dbReference>
<evidence type="ECO:0000256" key="1">
    <source>
        <dbReference type="ARBA" id="ARBA00004651"/>
    </source>
</evidence>
<keyword evidence="7" id="KW-0479">Metal-binding</keyword>
<evidence type="ECO:0000256" key="6">
    <source>
        <dbReference type="ARBA" id="ARBA00022692"/>
    </source>
</evidence>
<evidence type="ECO:0000313" key="13">
    <source>
        <dbReference type="EMBL" id="SDU19147.1"/>
    </source>
</evidence>
<dbReference type="GO" id="GO:0005886">
    <property type="term" value="C:plasma membrane"/>
    <property type="evidence" value="ECO:0007669"/>
    <property type="project" value="UniProtKB-SubCell"/>
</dbReference>
<dbReference type="PIRSF" id="PIRSF000267">
    <property type="entry name" value="Cyt_oxidse_sub2"/>
    <property type="match status" value="1"/>
</dbReference>
<keyword evidence="10" id="KW-0408">Iron</keyword>
<keyword evidence="6 12" id="KW-0812">Transmembrane</keyword>
<dbReference type="NCBIfam" id="TIGR00203">
    <property type="entry name" value="cydB"/>
    <property type="match status" value="1"/>
</dbReference>
<dbReference type="PANTHER" id="PTHR43141">
    <property type="entry name" value="CYTOCHROME BD2 SUBUNIT II"/>
    <property type="match status" value="1"/>
</dbReference>
<evidence type="ECO:0000256" key="4">
    <source>
        <dbReference type="ARBA" id="ARBA00022475"/>
    </source>
</evidence>
<feature type="transmembrane region" description="Helical" evidence="12">
    <location>
        <begin position="12"/>
        <end position="35"/>
    </location>
</feature>
<evidence type="ECO:0000256" key="9">
    <source>
        <dbReference type="ARBA" id="ARBA00022989"/>
    </source>
</evidence>
<dbReference type="AlphaFoldDB" id="A0A1H2GHQ3"/>
<feature type="transmembrane region" description="Helical" evidence="12">
    <location>
        <begin position="199"/>
        <end position="217"/>
    </location>
</feature>
<keyword evidence="8" id="KW-0249">Electron transport</keyword>
<dbReference type="GO" id="GO:0016682">
    <property type="term" value="F:oxidoreductase activity, acting on diphenols and related substances as donors, oxygen as acceptor"/>
    <property type="evidence" value="ECO:0007669"/>
    <property type="project" value="TreeGrafter"/>
</dbReference>
<dbReference type="GO" id="GO:0009055">
    <property type="term" value="F:electron transfer activity"/>
    <property type="evidence" value="ECO:0007669"/>
    <property type="project" value="TreeGrafter"/>
</dbReference>
<keyword evidence="11 12" id="KW-0472">Membrane</keyword>
<feature type="transmembrane region" description="Helical" evidence="12">
    <location>
        <begin position="82"/>
        <end position="102"/>
    </location>
</feature>
<sequence>MLLQYTWFYLWGLLWAVFFMTDGFDFGIGTLYPFLGKSDRDKRVMINSIGPLWDGNEVWLITAGGVTFAAFPQVYATMFSSLYTPLMLILFALIFRGVAFEFRGKIESNGWKKLWDTFIFLGSFLPALLFGVAFANIFQGIPFDGDGIYHGNTLKLLNPYGLLGGVLFVLLFLQHGANWLNIKTTGELRERSILVSKKIWLFLVPVAVIFLIASYFTTSLYENYFKTPALFLVILATVAALFATRFFIEKQLFFKAWFASALTIVGAIFFGVIGLFPALFPSSMDKAFSLTAFNASSSPLTLKIMLGVVLVFIPIVIIYQAWAYHFFKEPVTQEDLDMDEAY</sequence>
<evidence type="ECO:0000256" key="10">
    <source>
        <dbReference type="ARBA" id="ARBA00023004"/>
    </source>
</evidence>
<keyword evidence="4" id="KW-1003">Cell membrane</keyword>
<feature type="transmembrane region" description="Helical" evidence="12">
    <location>
        <begin position="257"/>
        <end position="280"/>
    </location>
</feature>
<feature type="transmembrane region" description="Helical" evidence="12">
    <location>
        <begin position="157"/>
        <end position="178"/>
    </location>
</feature>
<dbReference type="EMBL" id="FNLL01000005">
    <property type="protein sequence ID" value="SDU19147.1"/>
    <property type="molecule type" value="Genomic_DNA"/>
</dbReference>
<dbReference type="GO" id="GO:0070069">
    <property type="term" value="C:cytochrome complex"/>
    <property type="evidence" value="ECO:0007669"/>
    <property type="project" value="TreeGrafter"/>
</dbReference>
<keyword evidence="9 12" id="KW-1133">Transmembrane helix</keyword>
<evidence type="ECO:0000256" key="8">
    <source>
        <dbReference type="ARBA" id="ARBA00022982"/>
    </source>
</evidence>
<keyword evidence="5" id="KW-0349">Heme</keyword>
<dbReference type="RefSeq" id="WP_092233526.1">
    <property type="nucleotide sequence ID" value="NZ_FNLL01000005.1"/>
</dbReference>
<dbReference type="InterPro" id="IPR003317">
    <property type="entry name" value="Cyt-d_oxidase_su2"/>
</dbReference>
<name>A0A1H2GHQ3_9BACT</name>
<dbReference type="Pfam" id="PF02322">
    <property type="entry name" value="Cyt_bd_oxida_II"/>
    <property type="match status" value="1"/>
</dbReference>
<evidence type="ECO:0000256" key="3">
    <source>
        <dbReference type="ARBA" id="ARBA00022448"/>
    </source>
</evidence>
<comment type="subcellular location">
    <subcellularLocation>
        <location evidence="1">Cell membrane</location>
        <topology evidence="1">Multi-pass membrane protein</topology>
    </subcellularLocation>
</comment>
<evidence type="ECO:0000256" key="12">
    <source>
        <dbReference type="SAM" id="Phobius"/>
    </source>
</evidence>
<evidence type="ECO:0000313" key="14">
    <source>
        <dbReference type="Proteomes" id="UP000199608"/>
    </source>
</evidence>
<dbReference type="GO" id="GO:0046872">
    <property type="term" value="F:metal ion binding"/>
    <property type="evidence" value="ECO:0007669"/>
    <property type="project" value="UniProtKB-KW"/>
</dbReference>
<proteinExistence type="inferred from homology"/>
<feature type="transmembrane region" description="Helical" evidence="12">
    <location>
        <begin position="114"/>
        <end position="137"/>
    </location>
</feature>
<accession>A0A1H2GHQ3</accession>
<evidence type="ECO:0000256" key="11">
    <source>
        <dbReference type="ARBA" id="ARBA00023136"/>
    </source>
</evidence>
<evidence type="ECO:0000256" key="5">
    <source>
        <dbReference type="ARBA" id="ARBA00022617"/>
    </source>
</evidence>
<feature type="transmembrane region" description="Helical" evidence="12">
    <location>
        <begin position="300"/>
        <end position="319"/>
    </location>
</feature>
<reference evidence="14" key="1">
    <citation type="submission" date="2016-10" db="EMBL/GenBank/DDBJ databases">
        <authorList>
            <person name="Varghese N."/>
            <person name="Submissions S."/>
        </authorList>
    </citation>
    <scope>NUCLEOTIDE SEQUENCE [LARGE SCALE GENOMIC DNA]</scope>
    <source>
        <strain evidence="14">DSM 3384</strain>
    </source>
</reference>